<feature type="region of interest" description="Disordered" evidence="1">
    <location>
        <begin position="1"/>
        <end position="25"/>
    </location>
</feature>
<dbReference type="STRING" id="435908.IDSA_05330"/>
<protein>
    <submittedName>
        <fullName evidence="2">Uncharacterized protein</fullName>
    </submittedName>
</protein>
<feature type="compositionally biased region" description="Polar residues" evidence="1">
    <location>
        <begin position="1"/>
        <end position="22"/>
    </location>
</feature>
<comment type="caution">
    <text evidence="2">The sequence shown here is derived from an EMBL/GenBank/DDBJ whole genome shotgun (WGS) entry which is preliminary data.</text>
</comment>
<keyword evidence="3" id="KW-1185">Reference proteome</keyword>
<dbReference type="EMBL" id="JPER01000001">
    <property type="protein sequence ID" value="KFZ32094.1"/>
    <property type="molecule type" value="Genomic_DNA"/>
</dbReference>
<dbReference type="Proteomes" id="UP000054363">
    <property type="component" value="Unassembled WGS sequence"/>
</dbReference>
<accession>A0A094J206</accession>
<dbReference type="OrthoDB" id="6241286at2"/>
<dbReference type="eggNOG" id="ENOG5030BH2">
    <property type="taxonomic scope" value="Bacteria"/>
</dbReference>
<dbReference type="AlphaFoldDB" id="A0A094J206"/>
<gene>
    <name evidence="2" type="ORF">IDSA_05330</name>
</gene>
<reference evidence="2 3" key="1">
    <citation type="submission" date="2014-06" db="EMBL/GenBank/DDBJ databases">
        <title>The draft genome sequence of Idiomarina salinarum ISL-52.</title>
        <authorList>
            <person name="Du J."/>
            <person name="Shao Z."/>
        </authorList>
    </citation>
    <scope>NUCLEOTIDE SEQUENCE [LARGE SCALE GENOMIC DNA]</scope>
    <source>
        <strain evidence="2 3">ISL-52</strain>
    </source>
</reference>
<dbReference type="RefSeq" id="WP_034774789.1">
    <property type="nucleotide sequence ID" value="NZ_JPER01000001.1"/>
</dbReference>
<name>A0A094J206_9GAMM</name>
<evidence type="ECO:0000313" key="3">
    <source>
        <dbReference type="Proteomes" id="UP000054363"/>
    </source>
</evidence>
<evidence type="ECO:0000313" key="2">
    <source>
        <dbReference type="EMBL" id="KFZ32094.1"/>
    </source>
</evidence>
<evidence type="ECO:0000256" key="1">
    <source>
        <dbReference type="SAM" id="MobiDB-lite"/>
    </source>
</evidence>
<proteinExistence type="predicted"/>
<sequence length="124" mass="14106">MSANQLTPAEQQLKQRLQQWAEQETADKPLSWEAGWLPARRQPSPWRWLAPGAVAAAIGWFWLVPGTAPDPAQPPMLLADNYQLDAIDKELQQAYLISADQQHIDSLWQQRKTAAMDSPQEYEL</sequence>
<organism evidence="2 3">
    <name type="scientific">Pseudidiomarina salinarum</name>
    <dbReference type="NCBI Taxonomy" id="435908"/>
    <lineage>
        <taxon>Bacteria</taxon>
        <taxon>Pseudomonadati</taxon>
        <taxon>Pseudomonadota</taxon>
        <taxon>Gammaproteobacteria</taxon>
        <taxon>Alteromonadales</taxon>
        <taxon>Idiomarinaceae</taxon>
        <taxon>Pseudidiomarina</taxon>
    </lineage>
</organism>